<accession>A0A9Q3BTA7</accession>
<dbReference type="Proteomes" id="UP000765509">
    <property type="component" value="Unassembled WGS sequence"/>
</dbReference>
<evidence type="ECO:0000313" key="1">
    <source>
        <dbReference type="EMBL" id="MBW0470507.1"/>
    </source>
</evidence>
<protein>
    <submittedName>
        <fullName evidence="1">Uncharacterized protein</fullName>
    </submittedName>
</protein>
<evidence type="ECO:0000313" key="2">
    <source>
        <dbReference type="Proteomes" id="UP000765509"/>
    </source>
</evidence>
<proteinExistence type="predicted"/>
<comment type="caution">
    <text evidence="1">The sequence shown here is derived from an EMBL/GenBank/DDBJ whole genome shotgun (WGS) entry which is preliminary data.</text>
</comment>
<reference evidence="1" key="1">
    <citation type="submission" date="2021-03" db="EMBL/GenBank/DDBJ databases">
        <title>Draft genome sequence of rust myrtle Austropuccinia psidii MF-1, a brazilian biotype.</title>
        <authorList>
            <person name="Quecine M.C."/>
            <person name="Pachon D.M.R."/>
            <person name="Bonatelli M.L."/>
            <person name="Correr F.H."/>
            <person name="Franceschini L.M."/>
            <person name="Leite T.F."/>
            <person name="Margarido G.R.A."/>
            <person name="Almeida C.A."/>
            <person name="Ferrarezi J.A."/>
            <person name="Labate C.A."/>
        </authorList>
    </citation>
    <scope>NUCLEOTIDE SEQUENCE</scope>
    <source>
        <strain evidence="1">MF-1</strain>
    </source>
</reference>
<dbReference type="EMBL" id="AVOT02002476">
    <property type="protein sequence ID" value="MBW0470507.1"/>
    <property type="molecule type" value="Genomic_DNA"/>
</dbReference>
<keyword evidence="2" id="KW-1185">Reference proteome</keyword>
<dbReference type="AlphaFoldDB" id="A0A9Q3BTA7"/>
<organism evidence="1 2">
    <name type="scientific">Austropuccinia psidii MF-1</name>
    <dbReference type="NCBI Taxonomy" id="1389203"/>
    <lineage>
        <taxon>Eukaryota</taxon>
        <taxon>Fungi</taxon>
        <taxon>Dikarya</taxon>
        <taxon>Basidiomycota</taxon>
        <taxon>Pucciniomycotina</taxon>
        <taxon>Pucciniomycetes</taxon>
        <taxon>Pucciniales</taxon>
        <taxon>Sphaerophragmiaceae</taxon>
        <taxon>Austropuccinia</taxon>
    </lineage>
</organism>
<sequence length="121" mass="13670">MGIKIESFSQYQDIQLKKSQRQEFSPRGDVQIKDSITSPSSQRLFSTFDTIIESPESEITLIPVFSSEKFETSISRDIPVSIQELDHGFKEAGMVTSSQLLDRDNELLPSSGEALWPEKTQ</sequence>
<gene>
    <name evidence="1" type="ORF">O181_010222</name>
</gene>
<name>A0A9Q3BTA7_9BASI</name>